<dbReference type="InParanoid" id="D6U8R4"/>
<accession>D6U8R4</accession>
<name>D6U8R4_KTERA</name>
<dbReference type="Proteomes" id="UP000004508">
    <property type="component" value="Unassembled WGS sequence"/>
</dbReference>
<protein>
    <submittedName>
        <fullName evidence="1">Uncharacterized protein</fullName>
    </submittedName>
</protein>
<dbReference type="STRING" id="485913.Krac_0102"/>
<comment type="caution">
    <text evidence="1">The sequence shown here is derived from an EMBL/GenBank/DDBJ whole genome shotgun (WGS) entry which is preliminary data.</text>
</comment>
<dbReference type="EMBL" id="ADVG01000006">
    <property type="protein sequence ID" value="EFH79624.1"/>
    <property type="molecule type" value="Genomic_DNA"/>
</dbReference>
<evidence type="ECO:0000313" key="1">
    <source>
        <dbReference type="EMBL" id="EFH79624.1"/>
    </source>
</evidence>
<gene>
    <name evidence="1" type="ORF">Krac_0102</name>
</gene>
<evidence type="ECO:0000313" key="2">
    <source>
        <dbReference type="Proteomes" id="UP000004508"/>
    </source>
</evidence>
<organism evidence="1 2">
    <name type="scientific">Ktedonobacter racemifer DSM 44963</name>
    <dbReference type="NCBI Taxonomy" id="485913"/>
    <lineage>
        <taxon>Bacteria</taxon>
        <taxon>Bacillati</taxon>
        <taxon>Chloroflexota</taxon>
        <taxon>Ktedonobacteria</taxon>
        <taxon>Ktedonobacterales</taxon>
        <taxon>Ktedonobacteraceae</taxon>
        <taxon>Ktedonobacter</taxon>
    </lineage>
</organism>
<reference evidence="1 2" key="1">
    <citation type="journal article" date="2011" name="Stand. Genomic Sci.">
        <title>Non-contiguous finished genome sequence and contextual data of the filamentous soil bacterium Ktedonobacter racemifer type strain (SOSP1-21).</title>
        <authorList>
            <person name="Chang Y.J."/>
            <person name="Land M."/>
            <person name="Hauser L."/>
            <person name="Chertkov O."/>
            <person name="Del Rio T.G."/>
            <person name="Nolan M."/>
            <person name="Copeland A."/>
            <person name="Tice H."/>
            <person name="Cheng J.F."/>
            <person name="Lucas S."/>
            <person name="Han C."/>
            <person name="Goodwin L."/>
            <person name="Pitluck S."/>
            <person name="Ivanova N."/>
            <person name="Ovchinikova G."/>
            <person name="Pati A."/>
            <person name="Chen A."/>
            <person name="Palaniappan K."/>
            <person name="Mavromatis K."/>
            <person name="Liolios K."/>
            <person name="Brettin T."/>
            <person name="Fiebig A."/>
            <person name="Rohde M."/>
            <person name="Abt B."/>
            <person name="Goker M."/>
            <person name="Detter J.C."/>
            <person name="Woyke T."/>
            <person name="Bristow J."/>
            <person name="Eisen J.A."/>
            <person name="Markowitz V."/>
            <person name="Hugenholtz P."/>
            <person name="Kyrpides N.C."/>
            <person name="Klenk H.P."/>
            <person name="Lapidus A."/>
        </authorList>
    </citation>
    <scope>NUCLEOTIDE SEQUENCE [LARGE SCALE GENOMIC DNA]</scope>
    <source>
        <strain evidence="2">DSM 44963</strain>
    </source>
</reference>
<sequence>MSQYSVVPELYYDRDLQAYIYDRFHGGRLIVPDALFQDAVKTYQEQYRCVWGIAWSIAIKLSSWDRDESGRVFYSI</sequence>
<dbReference type="RefSeq" id="WP_007923583.1">
    <property type="nucleotide sequence ID" value="NZ_ADVG01000006.1"/>
</dbReference>
<dbReference type="AlphaFoldDB" id="D6U8R4"/>
<keyword evidence="2" id="KW-1185">Reference proteome</keyword>
<proteinExistence type="predicted"/>